<dbReference type="Proteomes" id="UP000194003">
    <property type="component" value="Unassembled WGS sequence"/>
</dbReference>
<organism evidence="1 2">
    <name type="scientific">Magnetofaba australis IT-1</name>
    <dbReference type="NCBI Taxonomy" id="1434232"/>
    <lineage>
        <taxon>Bacteria</taxon>
        <taxon>Pseudomonadati</taxon>
        <taxon>Pseudomonadota</taxon>
        <taxon>Magnetococcia</taxon>
        <taxon>Magnetococcales</taxon>
        <taxon>Magnetococcaceae</taxon>
        <taxon>Magnetofaba</taxon>
    </lineage>
</organism>
<keyword evidence="2" id="KW-1185">Reference proteome</keyword>
<comment type="caution">
    <text evidence="1">The sequence shown here is derived from an EMBL/GenBank/DDBJ whole genome shotgun (WGS) entry which is preliminary data.</text>
</comment>
<evidence type="ECO:0000313" key="2">
    <source>
        <dbReference type="Proteomes" id="UP000194003"/>
    </source>
</evidence>
<name>A0A1Y2K774_9PROT</name>
<sequence length="290" mass="32568">MLRGDKCNLFLTSQGRLLGIRGGWVFALPDPDAGHKHSLRPLFAIQGDCVLHGGIHEASDGWIYFGEYFRNAERGPVRIWRIAPDLSQWEIAHEFAPGQARHVHGVYGDPFDPSAIWAAVGDEDGECYLYCTRDRFAHVDQFGDGTQLYRAVRLFFTPKHICWLTDSNLAQNYACRLSRQDGVLEVGQKVDNSCWYGATLSDGLMVAFTTVEEGPGILSNESQVLTSRDGFHWQEAYRFTKDRWRPMSLFKFGVISCAEGPMPPGELYISGEALQGLEGRSGILRWEESA</sequence>
<gene>
    <name evidence="1" type="ORF">MAIT1_01105</name>
</gene>
<dbReference type="STRING" id="1434232.MAIT1_01105"/>
<dbReference type="AlphaFoldDB" id="A0A1Y2K774"/>
<accession>A0A1Y2K774</accession>
<dbReference type="EMBL" id="LVJN01000016">
    <property type="protein sequence ID" value="OSM06144.1"/>
    <property type="molecule type" value="Genomic_DNA"/>
</dbReference>
<evidence type="ECO:0000313" key="1">
    <source>
        <dbReference type="EMBL" id="OSM06144.1"/>
    </source>
</evidence>
<dbReference type="SUPFAM" id="SSF110296">
    <property type="entry name" value="Oligoxyloglucan reducing end-specific cellobiohydrolase"/>
    <property type="match status" value="1"/>
</dbReference>
<reference evidence="1 2" key="1">
    <citation type="journal article" date="2016" name="BMC Genomics">
        <title>Combined genomic and structural analyses of a cultured magnetotactic bacterium reveals its niche adaptation to a dynamic environment.</title>
        <authorList>
            <person name="Araujo A.C."/>
            <person name="Morillo V."/>
            <person name="Cypriano J."/>
            <person name="Teixeira L.C."/>
            <person name="Leao P."/>
            <person name="Lyra S."/>
            <person name="Almeida L.G."/>
            <person name="Bazylinski D.A."/>
            <person name="Vasconcellos A.T."/>
            <person name="Abreu F."/>
            <person name="Lins U."/>
        </authorList>
    </citation>
    <scope>NUCLEOTIDE SEQUENCE [LARGE SCALE GENOMIC DNA]</scope>
    <source>
        <strain evidence="1 2">IT-1</strain>
    </source>
</reference>
<protein>
    <submittedName>
        <fullName evidence="1">Uncharacterized protein</fullName>
    </submittedName>
</protein>
<proteinExistence type="predicted"/>